<dbReference type="KEGG" id="tet:TTHERM_00670620"/>
<keyword evidence="4" id="KW-1185">Reference proteome</keyword>
<organism evidence="3 4">
    <name type="scientific">Tetrahymena thermophila (strain SB210)</name>
    <dbReference type="NCBI Taxonomy" id="312017"/>
    <lineage>
        <taxon>Eukaryota</taxon>
        <taxon>Sar</taxon>
        <taxon>Alveolata</taxon>
        <taxon>Ciliophora</taxon>
        <taxon>Intramacronucleata</taxon>
        <taxon>Oligohymenophorea</taxon>
        <taxon>Hymenostomatida</taxon>
        <taxon>Tetrahymenina</taxon>
        <taxon>Tetrahymenidae</taxon>
        <taxon>Tetrahymena</taxon>
    </lineage>
</organism>
<dbReference type="AlphaFoldDB" id="I7MAU0"/>
<proteinExistence type="predicted"/>
<accession>I7MAU0</accession>
<protein>
    <submittedName>
        <fullName evidence="3">Transmembrane protein, putative</fullName>
    </submittedName>
</protein>
<evidence type="ECO:0000313" key="4">
    <source>
        <dbReference type="Proteomes" id="UP000009168"/>
    </source>
</evidence>
<dbReference type="EMBL" id="GG662308">
    <property type="protein sequence ID" value="EAS06138.2"/>
    <property type="molecule type" value="Genomic_DNA"/>
</dbReference>
<keyword evidence="1 3" id="KW-0812">Transmembrane</keyword>
<keyword evidence="1" id="KW-1133">Transmembrane helix</keyword>
<gene>
    <name evidence="3" type="ORF">TTHERM_00670620</name>
</gene>
<keyword evidence="1" id="KW-0472">Membrane</keyword>
<sequence length="577" mass="68152">MRILQLKYHLILLLLAVQIQHINCSLSVLNFIEAACHLNQQIESFQKSLIQQRQNFLDNYEKIVAPTLVRNKYVEPQIPNLYLSSNQESKQQKVELTNLDIKDSSLCQDSQCINSNNKSRRILQTSNNDGQVGNQQQPDNQDDDIKQKKLIYDDQDDQYLKTFVQYENDPFIFHIYMKEQVQLEYNLGSTDVNDSFDTEYQVPMKLIYYSKLSNQTYKIIRQPEHCPSSSQKIIQKRYFYYCDQRRVFIQQYVLYKKQNVDCYKIEVYIEACHCPYDKYGTFCSDQVPITCNVHRKIDQVDTQKNQNGSKQNENTLGVFYDKVGTLESQGFSINIKCNNQRGFVDIINKRFQTINGLCTYSDMIAKNECIIKQFNYTYFDSDSNQLKITDDIKLHFILEVSNLKKISQPLILNYTFPTINSDMLLGKQSFNIPLYLKDIQNTFPQFQSSDFLQFGKLWYSMKIIGEFQQSNFTDSEINLGYWNGVLVDESYVEPKLNYFQLLTINQWDLLDYVFVLLTFFLLLVVCLILIYLFTNVKKLFTNFASYLYQLKQKSFQKNQMSQVINDQNNDYEHFNDV</sequence>
<dbReference type="RefSeq" id="XP_001026383.2">
    <property type="nucleotide sequence ID" value="XM_001026383.2"/>
</dbReference>
<dbReference type="InParanoid" id="I7MAU0"/>
<evidence type="ECO:0000256" key="2">
    <source>
        <dbReference type="SAM" id="SignalP"/>
    </source>
</evidence>
<evidence type="ECO:0000256" key="1">
    <source>
        <dbReference type="SAM" id="Phobius"/>
    </source>
</evidence>
<feature type="signal peptide" evidence="2">
    <location>
        <begin position="1"/>
        <end position="24"/>
    </location>
</feature>
<feature type="transmembrane region" description="Helical" evidence="1">
    <location>
        <begin position="512"/>
        <end position="533"/>
    </location>
</feature>
<reference evidence="4" key="1">
    <citation type="journal article" date="2006" name="PLoS Biol.">
        <title>Macronuclear genome sequence of the ciliate Tetrahymena thermophila, a model eukaryote.</title>
        <authorList>
            <person name="Eisen J.A."/>
            <person name="Coyne R.S."/>
            <person name="Wu M."/>
            <person name="Wu D."/>
            <person name="Thiagarajan M."/>
            <person name="Wortman J.R."/>
            <person name="Badger J.H."/>
            <person name="Ren Q."/>
            <person name="Amedeo P."/>
            <person name="Jones K.M."/>
            <person name="Tallon L.J."/>
            <person name="Delcher A.L."/>
            <person name="Salzberg S.L."/>
            <person name="Silva J.C."/>
            <person name="Haas B.J."/>
            <person name="Majoros W.H."/>
            <person name="Farzad M."/>
            <person name="Carlton J.M."/>
            <person name="Smith R.K. Jr."/>
            <person name="Garg J."/>
            <person name="Pearlman R.E."/>
            <person name="Karrer K.M."/>
            <person name="Sun L."/>
            <person name="Manning G."/>
            <person name="Elde N.C."/>
            <person name="Turkewitz A.P."/>
            <person name="Asai D.J."/>
            <person name="Wilkes D.E."/>
            <person name="Wang Y."/>
            <person name="Cai H."/>
            <person name="Collins K."/>
            <person name="Stewart B.A."/>
            <person name="Lee S.R."/>
            <person name="Wilamowska K."/>
            <person name="Weinberg Z."/>
            <person name="Ruzzo W.L."/>
            <person name="Wloga D."/>
            <person name="Gaertig J."/>
            <person name="Frankel J."/>
            <person name="Tsao C.-C."/>
            <person name="Gorovsky M.A."/>
            <person name="Keeling P.J."/>
            <person name="Waller R.F."/>
            <person name="Patron N.J."/>
            <person name="Cherry J.M."/>
            <person name="Stover N.A."/>
            <person name="Krieger C.J."/>
            <person name="del Toro C."/>
            <person name="Ryder H.F."/>
            <person name="Williamson S.C."/>
            <person name="Barbeau R.A."/>
            <person name="Hamilton E.P."/>
            <person name="Orias E."/>
        </authorList>
    </citation>
    <scope>NUCLEOTIDE SEQUENCE [LARGE SCALE GENOMIC DNA]</scope>
    <source>
        <strain evidence="4">SB210</strain>
    </source>
</reference>
<name>I7MAU0_TETTS</name>
<dbReference type="Proteomes" id="UP000009168">
    <property type="component" value="Unassembled WGS sequence"/>
</dbReference>
<keyword evidence="2" id="KW-0732">Signal</keyword>
<feature type="chain" id="PRO_5003712515" evidence="2">
    <location>
        <begin position="25"/>
        <end position="577"/>
    </location>
</feature>
<evidence type="ECO:0000313" key="3">
    <source>
        <dbReference type="EMBL" id="EAS06138.2"/>
    </source>
</evidence>
<dbReference type="GeneID" id="7833342"/>